<name>A0A9D4K3R5_DREPO</name>
<proteinExistence type="predicted"/>
<keyword evidence="2" id="KW-1185">Reference proteome</keyword>
<organism evidence="1 2">
    <name type="scientific">Dreissena polymorpha</name>
    <name type="common">Zebra mussel</name>
    <name type="synonym">Mytilus polymorpha</name>
    <dbReference type="NCBI Taxonomy" id="45954"/>
    <lineage>
        <taxon>Eukaryota</taxon>
        <taxon>Metazoa</taxon>
        <taxon>Spiralia</taxon>
        <taxon>Lophotrochozoa</taxon>
        <taxon>Mollusca</taxon>
        <taxon>Bivalvia</taxon>
        <taxon>Autobranchia</taxon>
        <taxon>Heteroconchia</taxon>
        <taxon>Euheterodonta</taxon>
        <taxon>Imparidentia</taxon>
        <taxon>Neoheterodontei</taxon>
        <taxon>Myida</taxon>
        <taxon>Dreissenoidea</taxon>
        <taxon>Dreissenidae</taxon>
        <taxon>Dreissena</taxon>
    </lineage>
</organism>
<evidence type="ECO:0000313" key="1">
    <source>
        <dbReference type="EMBL" id="KAH3832434.1"/>
    </source>
</evidence>
<dbReference type="Proteomes" id="UP000828390">
    <property type="component" value="Unassembled WGS sequence"/>
</dbReference>
<sequence length="75" mass="8530">MVYAPQSRQELYGCANGVRSTVSSGVIWVCKWCKIHSLVRRYMECANGVRSTVSSGVIWVCKCSKIHFCMLWLLL</sequence>
<comment type="caution">
    <text evidence="1">The sequence shown here is derived from an EMBL/GenBank/DDBJ whole genome shotgun (WGS) entry which is preliminary data.</text>
</comment>
<dbReference type="AlphaFoldDB" id="A0A9D4K3R5"/>
<evidence type="ECO:0000313" key="2">
    <source>
        <dbReference type="Proteomes" id="UP000828390"/>
    </source>
</evidence>
<reference evidence="1" key="2">
    <citation type="submission" date="2020-11" db="EMBL/GenBank/DDBJ databases">
        <authorList>
            <person name="McCartney M.A."/>
            <person name="Auch B."/>
            <person name="Kono T."/>
            <person name="Mallez S."/>
            <person name="Becker A."/>
            <person name="Gohl D.M."/>
            <person name="Silverstein K.A.T."/>
            <person name="Koren S."/>
            <person name="Bechman K.B."/>
            <person name="Herman A."/>
            <person name="Abrahante J.E."/>
            <person name="Garbe J."/>
        </authorList>
    </citation>
    <scope>NUCLEOTIDE SEQUENCE</scope>
    <source>
        <strain evidence="1">Duluth1</strain>
        <tissue evidence="1">Whole animal</tissue>
    </source>
</reference>
<accession>A0A9D4K3R5</accession>
<gene>
    <name evidence="1" type="ORF">DPMN_105721</name>
</gene>
<protein>
    <submittedName>
        <fullName evidence="1">Uncharacterized protein</fullName>
    </submittedName>
</protein>
<reference evidence="1" key="1">
    <citation type="journal article" date="2019" name="bioRxiv">
        <title>The Genome of the Zebra Mussel, Dreissena polymorpha: A Resource for Invasive Species Research.</title>
        <authorList>
            <person name="McCartney M.A."/>
            <person name="Auch B."/>
            <person name="Kono T."/>
            <person name="Mallez S."/>
            <person name="Zhang Y."/>
            <person name="Obille A."/>
            <person name="Becker A."/>
            <person name="Abrahante J.E."/>
            <person name="Garbe J."/>
            <person name="Badalamenti J.P."/>
            <person name="Herman A."/>
            <person name="Mangelson H."/>
            <person name="Liachko I."/>
            <person name="Sullivan S."/>
            <person name="Sone E.D."/>
            <person name="Koren S."/>
            <person name="Silverstein K.A.T."/>
            <person name="Beckman K.B."/>
            <person name="Gohl D.M."/>
        </authorList>
    </citation>
    <scope>NUCLEOTIDE SEQUENCE</scope>
    <source>
        <strain evidence="1">Duluth1</strain>
        <tissue evidence="1">Whole animal</tissue>
    </source>
</reference>
<dbReference type="EMBL" id="JAIWYP010000004">
    <property type="protein sequence ID" value="KAH3832434.1"/>
    <property type="molecule type" value="Genomic_DNA"/>
</dbReference>